<name>A0A8H3I144_9LECA</name>
<keyword evidence="2" id="KW-0597">Phosphoprotein</keyword>
<evidence type="ECO:0000256" key="3">
    <source>
        <dbReference type="SAM" id="Phobius"/>
    </source>
</evidence>
<dbReference type="GO" id="GO:0031177">
    <property type="term" value="F:phosphopantetheine binding"/>
    <property type="evidence" value="ECO:0007669"/>
    <property type="project" value="TreeGrafter"/>
</dbReference>
<dbReference type="EMBL" id="CAJPDR010000001">
    <property type="protein sequence ID" value="CAF9903175.1"/>
    <property type="molecule type" value="Genomic_DNA"/>
</dbReference>
<dbReference type="GO" id="GO:0003824">
    <property type="term" value="F:catalytic activity"/>
    <property type="evidence" value="ECO:0007669"/>
    <property type="project" value="InterPro"/>
</dbReference>
<keyword evidence="1" id="KW-0596">Phosphopantetheine</keyword>
<organism evidence="6 7">
    <name type="scientific">Alectoria fallacina</name>
    <dbReference type="NCBI Taxonomy" id="1903189"/>
    <lineage>
        <taxon>Eukaryota</taxon>
        <taxon>Fungi</taxon>
        <taxon>Dikarya</taxon>
        <taxon>Ascomycota</taxon>
        <taxon>Pezizomycotina</taxon>
        <taxon>Lecanoromycetes</taxon>
        <taxon>OSLEUM clade</taxon>
        <taxon>Lecanoromycetidae</taxon>
        <taxon>Lecanorales</taxon>
        <taxon>Lecanorineae</taxon>
        <taxon>Parmeliaceae</taxon>
        <taxon>Alectoria</taxon>
    </lineage>
</organism>
<accession>A0A8H3I144</accession>
<dbReference type="Gene3D" id="3.30.559.30">
    <property type="entry name" value="Nonribosomal peptide synthetase, condensation domain"/>
    <property type="match status" value="1"/>
</dbReference>
<dbReference type="InterPro" id="IPR023213">
    <property type="entry name" value="CAT-like_dom_sf"/>
</dbReference>
<dbReference type="SUPFAM" id="SSF56801">
    <property type="entry name" value="Acetyl-CoA synthetase-like"/>
    <property type="match status" value="1"/>
</dbReference>
<dbReference type="Pfam" id="PF00668">
    <property type="entry name" value="Condensation"/>
    <property type="match status" value="1"/>
</dbReference>
<keyword evidence="7" id="KW-1185">Reference proteome</keyword>
<dbReference type="Pfam" id="PF00501">
    <property type="entry name" value="AMP-binding"/>
    <property type="match status" value="1"/>
</dbReference>
<gene>
    <name evidence="6" type="ORF">ALECFALPRED_000156</name>
</gene>
<evidence type="ECO:0000259" key="4">
    <source>
        <dbReference type="Pfam" id="PF00501"/>
    </source>
</evidence>
<sequence>MLTVISHLTKQYAALRSTFHPPTGACDSTESYVAVHEAETSPPSIEVIVDENGLEQVLHRGFNLFEEFPVRWVILQKILVSASASKTSTTLFVVGHHLALDGTSMSLLSSAILKCCENVLEGVPLGTDMNMKTYAGFVQKQNAYLKSSQSEIGKTFWLSQIDNCGPTKWLERPPSTRTDVYRKMHTWAHFSNEELGPWITAGASSSNSHLDQSLMVAFGARPKGYENCIGHFANTLPIKSPVSSVLGGNIDFRQLVNLIGAAVSSGKKHELFPFLSLVEEVHSVMKGTLPDLKVAITFSPKTANSSCTIYPVEGVWDLFYCFLENQDGVSMGVIADPSVFDSGAVSALQTRFMETVRLSQQVNDFQVLDLPYLKARGIGKILNSPLALDVSKISSARVQHWIEARAFAQPEAIALYSAEKRAELSYLQLNNASNQLAHYLRMKGIKPSDAVVLYIERGFATVIWILAILKAGGCYVVLDKTYPVNRKRTILKLAESMFFVTDEMEPEGNELEDCLEHVTILETSAATWESKDLPATSLGENNTSNDDLAYGKASFRLRNHKRPLIAITSGLYFRIHRPTKRCNGRT</sequence>
<dbReference type="InterPro" id="IPR001242">
    <property type="entry name" value="Condensation_dom"/>
</dbReference>
<evidence type="ECO:0000259" key="5">
    <source>
        <dbReference type="Pfam" id="PF00668"/>
    </source>
</evidence>
<feature type="domain" description="AMP-dependent synthetase/ligase" evidence="4">
    <location>
        <begin position="403"/>
        <end position="550"/>
    </location>
</feature>
<dbReference type="GO" id="GO:0005737">
    <property type="term" value="C:cytoplasm"/>
    <property type="evidence" value="ECO:0007669"/>
    <property type="project" value="TreeGrafter"/>
</dbReference>
<dbReference type="AlphaFoldDB" id="A0A8H3I144"/>
<evidence type="ECO:0000313" key="6">
    <source>
        <dbReference type="EMBL" id="CAF9903175.1"/>
    </source>
</evidence>
<protein>
    <submittedName>
        <fullName evidence="6">Uncharacterized protein</fullName>
    </submittedName>
</protein>
<dbReference type="OrthoDB" id="5334845at2759"/>
<keyword evidence="3" id="KW-0812">Transmembrane</keyword>
<dbReference type="PANTHER" id="PTHR45527:SF1">
    <property type="entry name" value="FATTY ACID SYNTHASE"/>
    <property type="match status" value="1"/>
</dbReference>
<comment type="caution">
    <text evidence="6">The sequence shown here is derived from an EMBL/GenBank/DDBJ whole genome shotgun (WGS) entry which is preliminary data.</text>
</comment>
<reference evidence="6" key="1">
    <citation type="submission" date="2021-03" db="EMBL/GenBank/DDBJ databases">
        <authorList>
            <person name="Tagirdzhanova G."/>
        </authorList>
    </citation>
    <scope>NUCLEOTIDE SEQUENCE</scope>
</reference>
<dbReference type="SUPFAM" id="SSF52777">
    <property type="entry name" value="CoA-dependent acyltransferases"/>
    <property type="match status" value="2"/>
</dbReference>
<dbReference type="Gene3D" id="3.30.559.10">
    <property type="entry name" value="Chloramphenicol acetyltransferase-like domain"/>
    <property type="match status" value="1"/>
</dbReference>
<feature type="domain" description="Condensation" evidence="5">
    <location>
        <begin position="59"/>
        <end position="215"/>
    </location>
</feature>
<evidence type="ECO:0000256" key="1">
    <source>
        <dbReference type="ARBA" id="ARBA00022450"/>
    </source>
</evidence>
<proteinExistence type="predicted"/>
<dbReference type="Proteomes" id="UP000664203">
    <property type="component" value="Unassembled WGS sequence"/>
</dbReference>
<evidence type="ECO:0000256" key="2">
    <source>
        <dbReference type="ARBA" id="ARBA00022553"/>
    </source>
</evidence>
<dbReference type="InterPro" id="IPR000873">
    <property type="entry name" value="AMP-dep_synth/lig_dom"/>
</dbReference>
<dbReference type="GO" id="GO:0044550">
    <property type="term" value="P:secondary metabolite biosynthetic process"/>
    <property type="evidence" value="ECO:0007669"/>
    <property type="project" value="TreeGrafter"/>
</dbReference>
<evidence type="ECO:0000313" key="7">
    <source>
        <dbReference type="Proteomes" id="UP000664203"/>
    </source>
</evidence>
<keyword evidence="3" id="KW-0472">Membrane</keyword>
<feature type="transmembrane region" description="Helical" evidence="3">
    <location>
        <begin position="458"/>
        <end position="478"/>
    </location>
</feature>
<dbReference type="GO" id="GO:0043041">
    <property type="term" value="P:amino acid activation for nonribosomal peptide biosynthetic process"/>
    <property type="evidence" value="ECO:0007669"/>
    <property type="project" value="TreeGrafter"/>
</dbReference>
<dbReference type="Gene3D" id="3.40.50.980">
    <property type="match status" value="2"/>
</dbReference>
<dbReference type="PANTHER" id="PTHR45527">
    <property type="entry name" value="NONRIBOSOMAL PEPTIDE SYNTHETASE"/>
    <property type="match status" value="1"/>
</dbReference>
<keyword evidence="3" id="KW-1133">Transmembrane helix</keyword>